<evidence type="ECO:0000256" key="1">
    <source>
        <dbReference type="ARBA" id="ARBA00004240"/>
    </source>
</evidence>
<comment type="caution">
    <text evidence="5">The sequence shown here is derived from an EMBL/GenBank/DDBJ whole genome shotgun (WGS) entry which is preliminary data.</text>
</comment>
<dbReference type="PANTHER" id="PTHR43899">
    <property type="entry name" value="RH59310P"/>
    <property type="match status" value="1"/>
</dbReference>
<dbReference type="GO" id="GO:0045703">
    <property type="term" value="F:ketoreductase activity"/>
    <property type="evidence" value="ECO:0007669"/>
    <property type="project" value="TreeGrafter"/>
</dbReference>
<evidence type="ECO:0000256" key="3">
    <source>
        <dbReference type="ARBA" id="ARBA00023002"/>
    </source>
</evidence>
<dbReference type="AlphaFoldDB" id="A0AAE1N679"/>
<comment type="similarity">
    <text evidence="4">Belongs to the short-chain dehydrogenases/reductases (SDR) family.</text>
</comment>
<dbReference type="PIRSF" id="PIRSF000126">
    <property type="entry name" value="11-beta-HSD1"/>
    <property type="match status" value="1"/>
</dbReference>
<dbReference type="GO" id="GO:0005783">
    <property type="term" value="C:endoplasmic reticulum"/>
    <property type="evidence" value="ECO:0007669"/>
    <property type="project" value="UniProtKB-SubCell"/>
</dbReference>
<dbReference type="Gene3D" id="3.40.50.720">
    <property type="entry name" value="NAD(P)-binding Rossmann-like Domain"/>
    <property type="match status" value="1"/>
</dbReference>
<keyword evidence="6" id="KW-1185">Reference proteome</keyword>
<keyword evidence="3" id="KW-0560">Oxidoreductase</keyword>
<proteinExistence type="inferred from homology"/>
<dbReference type="InterPro" id="IPR036291">
    <property type="entry name" value="NAD(P)-bd_dom_sf"/>
</dbReference>
<evidence type="ECO:0000256" key="4">
    <source>
        <dbReference type="RuleBase" id="RU000363"/>
    </source>
</evidence>
<evidence type="ECO:0000313" key="6">
    <source>
        <dbReference type="Proteomes" id="UP001293593"/>
    </source>
</evidence>
<dbReference type="SUPFAM" id="SSF51735">
    <property type="entry name" value="NAD(P)-binding Rossmann-fold domains"/>
    <property type="match status" value="1"/>
</dbReference>
<dbReference type="PROSITE" id="PS00061">
    <property type="entry name" value="ADH_SHORT"/>
    <property type="match status" value="1"/>
</dbReference>
<dbReference type="InterPro" id="IPR051019">
    <property type="entry name" value="VLCFA-Steroid_DH"/>
</dbReference>
<dbReference type="Pfam" id="PF00106">
    <property type="entry name" value="adh_short"/>
    <property type="match status" value="1"/>
</dbReference>
<name>A0AAE1N679_9FABA</name>
<comment type="subcellular location">
    <subcellularLocation>
        <location evidence="1">Endoplasmic reticulum</location>
    </subcellularLocation>
</comment>
<protein>
    <submittedName>
        <fullName evidence="5">Uncharacterized protein</fullName>
    </submittedName>
</protein>
<keyword evidence="2" id="KW-0521">NADP</keyword>
<dbReference type="PRINTS" id="PR00080">
    <property type="entry name" value="SDRFAMILY"/>
</dbReference>
<dbReference type="InterPro" id="IPR002347">
    <property type="entry name" value="SDR_fam"/>
</dbReference>
<accession>A0AAE1N679</accession>
<reference evidence="5" key="1">
    <citation type="submission" date="2023-10" db="EMBL/GenBank/DDBJ databases">
        <title>Chromosome-level genome of the transformable northern wattle, Acacia crassicarpa.</title>
        <authorList>
            <person name="Massaro I."/>
            <person name="Sinha N.R."/>
            <person name="Poethig S."/>
            <person name="Leichty A.R."/>
        </authorList>
    </citation>
    <scope>NUCLEOTIDE SEQUENCE</scope>
    <source>
        <strain evidence="5">Acra3RX</strain>
        <tissue evidence="5">Leaf</tissue>
    </source>
</reference>
<organism evidence="5 6">
    <name type="scientific">Acacia crassicarpa</name>
    <name type="common">northern wattle</name>
    <dbReference type="NCBI Taxonomy" id="499986"/>
    <lineage>
        <taxon>Eukaryota</taxon>
        <taxon>Viridiplantae</taxon>
        <taxon>Streptophyta</taxon>
        <taxon>Embryophyta</taxon>
        <taxon>Tracheophyta</taxon>
        <taxon>Spermatophyta</taxon>
        <taxon>Magnoliopsida</taxon>
        <taxon>eudicotyledons</taxon>
        <taxon>Gunneridae</taxon>
        <taxon>Pentapetalae</taxon>
        <taxon>rosids</taxon>
        <taxon>fabids</taxon>
        <taxon>Fabales</taxon>
        <taxon>Fabaceae</taxon>
        <taxon>Caesalpinioideae</taxon>
        <taxon>mimosoid clade</taxon>
        <taxon>Acacieae</taxon>
        <taxon>Acacia</taxon>
    </lineage>
</organism>
<sequence>MGLRVLTCSDSFQWLLLAITTCLGFRNVLKQSFSLLRWIYHTFLRSEKDLIGSYGAWALVTGATDGIGKAFAYGLARRGLNLILVSRSSDKLRTVSDLIRADFPNCDVRTVEIDFAGDTDGGISRLKAAIKDVADLGILVNNVGITYPEAMFFHEVEEEVWMRIVKVNVVGTTAVTAAVVDGMIKRRKGAIVNIGSGAGIVVPSHPLYAIYAATKAYVRQLSRSLSVEYARHGIHVQCQIPLYVVTKMVARVAAIEKPSLWIATAEEYAEAGIRRIGYEAECSPYWSHSLQWYFASFLPASLLDSWRLHVALRRNLRP</sequence>
<evidence type="ECO:0000256" key="2">
    <source>
        <dbReference type="ARBA" id="ARBA00022857"/>
    </source>
</evidence>
<dbReference type="PANTHER" id="PTHR43899:SF26">
    <property type="entry name" value="ENOYL-(ACYL CARRIER) REDUCTASE"/>
    <property type="match status" value="1"/>
</dbReference>
<dbReference type="FunFam" id="3.40.50.720:FF:000137">
    <property type="entry name" value="Hydroxysteroid (17-beta) dehydrogenase 3"/>
    <property type="match status" value="1"/>
</dbReference>
<evidence type="ECO:0000313" key="5">
    <source>
        <dbReference type="EMBL" id="KAK4283511.1"/>
    </source>
</evidence>
<gene>
    <name evidence="5" type="ORF">QN277_000454</name>
</gene>
<dbReference type="CDD" id="cd05356">
    <property type="entry name" value="17beta-HSD1_like_SDR_c"/>
    <property type="match status" value="1"/>
</dbReference>
<dbReference type="PRINTS" id="PR00081">
    <property type="entry name" value="GDHRDH"/>
</dbReference>
<dbReference type="InterPro" id="IPR020904">
    <property type="entry name" value="Sc_DH/Rdtase_CS"/>
</dbReference>
<dbReference type="EMBL" id="JAWXYG010000001">
    <property type="protein sequence ID" value="KAK4283511.1"/>
    <property type="molecule type" value="Genomic_DNA"/>
</dbReference>
<dbReference type="Proteomes" id="UP001293593">
    <property type="component" value="Unassembled WGS sequence"/>
</dbReference>